<evidence type="ECO:0000256" key="1">
    <source>
        <dbReference type="ARBA" id="ARBA00006484"/>
    </source>
</evidence>
<keyword evidence="2" id="KW-0560">Oxidoreductase</keyword>
<dbReference type="Gene3D" id="3.40.50.720">
    <property type="entry name" value="NAD(P)-binding Rossmann-like Domain"/>
    <property type="match status" value="1"/>
</dbReference>
<dbReference type="Pfam" id="PF00106">
    <property type="entry name" value="adh_short"/>
    <property type="match status" value="1"/>
</dbReference>
<dbReference type="PANTHER" id="PTHR44196:SF1">
    <property type="entry name" value="DEHYDROGENASE_REDUCTASE SDR FAMILY MEMBER 7B"/>
    <property type="match status" value="1"/>
</dbReference>
<dbReference type="GO" id="GO:0016020">
    <property type="term" value="C:membrane"/>
    <property type="evidence" value="ECO:0007669"/>
    <property type="project" value="TreeGrafter"/>
</dbReference>
<evidence type="ECO:0008006" key="5">
    <source>
        <dbReference type="Google" id="ProtNLM"/>
    </source>
</evidence>
<dbReference type="PRINTS" id="PR00081">
    <property type="entry name" value="GDHRDH"/>
</dbReference>
<dbReference type="EMBL" id="PIXC01000005">
    <property type="protein sequence ID" value="PKE26683.1"/>
    <property type="molecule type" value="Genomic_DNA"/>
</dbReference>
<protein>
    <recommendedName>
        <fullName evidence="5">SDR family NAD(P)-dependent oxidoreductase</fullName>
    </recommendedName>
</protein>
<dbReference type="InterPro" id="IPR036291">
    <property type="entry name" value="NAD(P)-bd_dom_sf"/>
</dbReference>
<name>A0A855GZT7_9STAP</name>
<reference evidence="3 4" key="1">
    <citation type="submission" date="2017-12" db="EMBL/GenBank/DDBJ databases">
        <title>Genomics of Macrococcus caseolyticus.</title>
        <authorList>
            <person name="MacFadyen A.C."/>
            <person name="Paterson G.K."/>
        </authorList>
    </citation>
    <scope>NUCLEOTIDE SEQUENCE [LARGE SCALE GENOMIC DNA]</scope>
    <source>
        <strain evidence="3 4">5788_EF188</strain>
    </source>
</reference>
<dbReference type="GO" id="GO:0016491">
    <property type="term" value="F:oxidoreductase activity"/>
    <property type="evidence" value="ECO:0007669"/>
    <property type="project" value="UniProtKB-KW"/>
</dbReference>
<dbReference type="AlphaFoldDB" id="A0A855GZT7"/>
<dbReference type="SUPFAM" id="SSF51735">
    <property type="entry name" value="NAD(P)-binding Rossmann-fold domains"/>
    <property type="match status" value="1"/>
</dbReference>
<evidence type="ECO:0000313" key="4">
    <source>
        <dbReference type="Proteomes" id="UP000233482"/>
    </source>
</evidence>
<comment type="caution">
    <text evidence="3">The sequence shown here is derived from an EMBL/GenBank/DDBJ whole genome shotgun (WGS) entry which is preliminary data.</text>
</comment>
<proteinExistence type="inferred from homology"/>
<organism evidence="3 4">
    <name type="scientific">Macrococcoides caseolyticum</name>
    <dbReference type="NCBI Taxonomy" id="69966"/>
    <lineage>
        <taxon>Bacteria</taxon>
        <taxon>Bacillati</taxon>
        <taxon>Bacillota</taxon>
        <taxon>Bacilli</taxon>
        <taxon>Bacillales</taxon>
        <taxon>Staphylococcaceae</taxon>
        <taxon>Macrococcoides</taxon>
    </lineage>
</organism>
<accession>A0A855GZT7</accession>
<sequence length="252" mass="28615">MVRIMSKRILITGASGGIGINLVEQLLIEGNTVYACARTLNKLFHLRESFAERCVLLYADFKSEESTLAFIEEIYRIDIDVVIFCAGFANYRSLVSMTPELMNEMLFVNYQSVVYIIRSMLNEQRTPHFIILGSLAAYTANPGGAIYSASKAALNQTINALRLEMPEVLFTVVNTGPVDTEFIFKASGNVSRLNRLIMIRSDTLAQEIIKAIHNPRREINRPKWMYIALKVYNLAPRAIEKIFKPFFMTKVK</sequence>
<evidence type="ECO:0000256" key="2">
    <source>
        <dbReference type="ARBA" id="ARBA00023002"/>
    </source>
</evidence>
<dbReference type="Proteomes" id="UP000233482">
    <property type="component" value="Unassembled WGS sequence"/>
</dbReference>
<evidence type="ECO:0000313" key="3">
    <source>
        <dbReference type="EMBL" id="PKE26683.1"/>
    </source>
</evidence>
<dbReference type="InterPro" id="IPR002347">
    <property type="entry name" value="SDR_fam"/>
</dbReference>
<dbReference type="PANTHER" id="PTHR44196">
    <property type="entry name" value="DEHYDROGENASE/REDUCTASE SDR FAMILY MEMBER 7B"/>
    <property type="match status" value="1"/>
</dbReference>
<comment type="similarity">
    <text evidence="1">Belongs to the short-chain dehydrogenases/reductases (SDR) family.</text>
</comment>
<gene>
    <name evidence="3" type="ORF">CW686_03150</name>
</gene>